<dbReference type="OrthoDB" id="6786723at2759"/>
<dbReference type="InterPro" id="IPR006170">
    <property type="entry name" value="PBP/GOBP"/>
</dbReference>
<organism evidence="2 3">
    <name type="scientific">Psylliodes chrysocephalus</name>
    <dbReference type="NCBI Taxonomy" id="3402493"/>
    <lineage>
        <taxon>Eukaryota</taxon>
        <taxon>Metazoa</taxon>
        <taxon>Ecdysozoa</taxon>
        <taxon>Arthropoda</taxon>
        <taxon>Hexapoda</taxon>
        <taxon>Insecta</taxon>
        <taxon>Pterygota</taxon>
        <taxon>Neoptera</taxon>
        <taxon>Endopterygota</taxon>
        <taxon>Coleoptera</taxon>
        <taxon>Polyphaga</taxon>
        <taxon>Cucujiformia</taxon>
        <taxon>Chrysomeloidea</taxon>
        <taxon>Chrysomelidae</taxon>
        <taxon>Galerucinae</taxon>
        <taxon>Alticini</taxon>
        <taxon>Psylliodes</taxon>
    </lineage>
</organism>
<dbReference type="Pfam" id="PF01395">
    <property type="entry name" value="PBP_GOBP"/>
    <property type="match status" value="1"/>
</dbReference>
<dbReference type="CDD" id="cd23992">
    <property type="entry name" value="PBP_GOBP"/>
    <property type="match status" value="1"/>
</dbReference>
<accession>A0A9P0G516</accession>
<evidence type="ECO:0000313" key="3">
    <source>
        <dbReference type="Proteomes" id="UP001153636"/>
    </source>
</evidence>
<sequence>MKIILIIASFLVLTAYADLAAQRAQLIKTQTECETKLGEPKNLIKKMVLGEDIGDRQKAGKMAICINHGKGHMNEAGELIPDKFKAHVEELVEDEDQRKKIIDTCGQIKGSTPEEGALNYMKCMQDNLPRATAKDFD</sequence>
<dbReference type="InterPro" id="IPR036728">
    <property type="entry name" value="PBP_GOBP_sf"/>
</dbReference>
<gene>
    <name evidence="2" type="ORF">PSYICH_LOCUS1980</name>
</gene>
<reference evidence="2" key="1">
    <citation type="submission" date="2022-01" db="EMBL/GenBank/DDBJ databases">
        <authorList>
            <person name="King R."/>
        </authorList>
    </citation>
    <scope>NUCLEOTIDE SEQUENCE</scope>
</reference>
<feature type="chain" id="PRO_5040176762" evidence="1">
    <location>
        <begin position="18"/>
        <end position="137"/>
    </location>
</feature>
<evidence type="ECO:0000313" key="2">
    <source>
        <dbReference type="EMBL" id="CAH1100203.1"/>
    </source>
</evidence>
<dbReference type="Gene3D" id="1.10.238.20">
    <property type="entry name" value="Pheromone/general odorant binding protein domain"/>
    <property type="match status" value="1"/>
</dbReference>
<protein>
    <submittedName>
        <fullName evidence="2">Uncharacterized protein</fullName>
    </submittedName>
</protein>
<dbReference type="SUPFAM" id="SSF47565">
    <property type="entry name" value="Insect pheromone/odorant-binding proteins"/>
    <property type="match status" value="1"/>
</dbReference>
<dbReference type="AlphaFoldDB" id="A0A9P0G516"/>
<dbReference type="Proteomes" id="UP001153636">
    <property type="component" value="Chromosome 10"/>
</dbReference>
<proteinExistence type="predicted"/>
<feature type="signal peptide" evidence="1">
    <location>
        <begin position="1"/>
        <end position="17"/>
    </location>
</feature>
<dbReference type="EMBL" id="OV651822">
    <property type="protein sequence ID" value="CAH1100203.1"/>
    <property type="molecule type" value="Genomic_DNA"/>
</dbReference>
<keyword evidence="3" id="KW-1185">Reference proteome</keyword>
<dbReference type="SMART" id="SM00708">
    <property type="entry name" value="PhBP"/>
    <property type="match status" value="1"/>
</dbReference>
<name>A0A9P0G516_9CUCU</name>
<evidence type="ECO:0000256" key="1">
    <source>
        <dbReference type="SAM" id="SignalP"/>
    </source>
</evidence>
<keyword evidence="1" id="KW-0732">Signal</keyword>
<dbReference type="GO" id="GO:0005549">
    <property type="term" value="F:odorant binding"/>
    <property type="evidence" value="ECO:0007669"/>
    <property type="project" value="InterPro"/>
</dbReference>